<dbReference type="SMART" id="SM00388">
    <property type="entry name" value="HisKA"/>
    <property type="match status" value="1"/>
</dbReference>
<evidence type="ECO:0000256" key="3">
    <source>
        <dbReference type="ARBA" id="ARBA00012438"/>
    </source>
</evidence>
<dbReference type="GO" id="GO:0005524">
    <property type="term" value="F:ATP binding"/>
    <property type="evidence" value="ECO:0007669"/>
    <property type="project" value="UniProtKB-KW"/>
</dbReference>
<dbReference type="Pfam" id="PF00512">
    <property type="entry name" value="HisKA"/>
    <property type="match status" value="1"/>
</dbReference>
<dbReference type="InterPro" id="IPR003661">
    <property type="entry name" value="HisK_dim/P_dom"/>
</dbReference>
<feature type="transmembrane region" description="Helical" evidence="10">
    <location>
        <begin position="154"/>
        <end position="175"/>
    </location>
</feature>
<organism evidence="14 15">
    <name type="scientific">endosymbiont of Ridgeia piscesae</name>
    <dbReference type="NCBI Taxonomy" id="54398"/>
    <lineage>
        <taxon>Bacteria</taxon>
        <taxon>Pseudomonadati</taxon>
        <taxon>Pseudomonadota</taxon>
        <taxon>Gammaproteobacteria</taxon>
        <taxon>sulfur-oxidizing symbionts</taxon>
    </lineage>
</organism>
<keyword evidence="10" id="KW-1133">Transmembrane helix</keyword>
<dbReference type="PANTHER" id="PTHR44936">
    <property type="entry name" value="SENSOR PROTEIN CREC"/>
    <property type="match status" value="1"/>
</dbReference>
<comment type="caution">
    <text evidence="14">The sequence shown here is derived from an EMBL/GenBank/DDBJ whole genome shotgun (WGS) entry which is preliminary data.</text>
</comment>
<name>A0A0T5Z9U6_9GAMM</name>
<dbReference type="Pfam" id="PF00672">
    <property type="entry name" value="HAMP"/>
    <property type="match status" value="1"/>
</dbReference>
<dbReference type="PATRIC" id="fig|54398.3.peg.2054"/>
<dbReference type="EMBL" id="LDXT01000082">
    <property type="protein sequence ID" value="KRT55210.1"/>
    <property type="molecule type" value="Genomic_DNA"/>
</dbReference>
<evidence type="ECO:0000256" key="10">
    <source>
        <dbReference type="SAM" id="Phobius"/>
    </source>
</evidence>
<proteinExistence type="predicted"/>
<evidence type="ECO:0000313" key="16">
    <source>
        <dbReference type="Proteomes" id="UP000051634"/>
    </source>
</evidence>
<gene>
    <name evidence="13" type="ORF">Ga0074115_11533</name>
    <name evidence="14" type="ORF">Ga0076813_15842</name>
</gene>
<dbReference type="STRING" id="54398.Ga0074115_11533"/>
<dbReference type="InterPro" id="IPR036890">
    <property type="entry name" value="HATPase_C_sf"/>
</dbReference>
<dbReference type="InterPro" id="IPR004358">
    <property type="entry name" value="Sig_transdc_His_kin-like_C"/>
</dbReference>
<evidence type="ECO:0000256" key="2">
    <source>
        <dbReference type="ARBA" id="ARBA00004651"/>
    </source>
</evidence>
<dbReference type="SUPFAM" id="SSF158472">
    <property type="entry name" value="HAMP domain-like"/>
    <property type="match status" value="1"/>
</dbReference>
<dbReference type="InterPro" id="IPR003594">
    <property type="entry name" value="HATPase_dom"/>
</dbReference>
<dbReference type="EMBL" id="LMXI01000110">
    <property type="protein sequence ID" value="KRT59634.1"/>
    <property type="molecule type" value="Genomic_DNA"/>
</dbReference>
<dbReference type="InterPro" id="IPR050980">
    <property type="entry name" value="2C_sensor_his_kinase"/>
</dbReference>
<accession>A0A0T5Z9U6</accession>
<dbReference type="RefSeq" id="WP_232433029.1">
    <property type="nucleotide sequence ID" value="NZ_KQ556905.1"/>
</dbReference>
<dbReference type="SUPFAM" id="SSF47384">
    <property type="entry name" value="Homodimeric domain of signal transducing histidine kinase"/>
    <property type="match status" value="1"/>
</dbReference>
<dbReference type="Pfam" id="PF02518">
    <property type="entry name" value="HATPase_c"/>
    <property type="match status" value="1"/>
</dbReference>
<dbReference type="PRINTS" id="PR00344">
    <property type="entry name" value="BCTRLSENSOR"/>
</dbReference>
<keyword evidence="5" id="KW-0597">Phosphoprotein</keyword>
<dbReference type="Proteomes" id="UP000051276">
    <property type="component" value="Unassembled WGS sequence"/>
</dbReference>
<keyword evidence="10" id="KW-0812">Transmembrane</keyword>
<dbReference type="CDD" id="cd06225">
    <property type="entry name" value="HAMP"/>
    <property type="match status" value="1"/>
</dbReference>
<evidence type="ECO:0000256" key="8">
    <source>
        <dbReference type="ARBA" id="ARBA00022777"/>
    </source>
</evidence>
<sequence>MGLFRFHSLFGRTLATIALVSVGFQLLTLSVLAFYVLVPLGKRATDDLAAVMVHAMQRWERLPEQERPAFRKILKQNHDLTLVVTDTPLPDNTDFLPYFYFLRQALARRVGDEVRLKTSRDAKGNEWIWAEIPDYSQKLRLGFLRSRIGIQPPLALLLLFCAGTVLTFFTAALLARRLTIPLERVSHSARMIGKGSWPEPVREEGPEELQVLTQTFNRMSQQVKELLANRTLLLAGISHDLRTPLTQVQLALEMLPDEGGDAELMAGIKRDLATINRLISETMQISLELEKQEQVQTDITNVLDGIIQAARSGGKEIEWVGNGSCMRKLNPLALRRVVTNLLENAIRYGDAKPVKVELECDDSLLTIRIQDQGSGIPADQRESVFRPFYRLEKSRSTTTGGSGLGLAIVRQLADANDWEVNLQPAFRTGTVALITIPRME</sequence>
<feature type="transmembrane region" description="Helical" evidence="10">
    <location>
        <begin position="14"/>
        <end position="38"/>
    </location>
</feature>
<dbReference type="Gene3D" id="1.10.287.130">
    <property type="match status" value="1"/>
</dbReference>
<evidence type="ECO:0000256" key="6">
    <source>
        <dbReference type="ARBA" id="ARBA00022679"/>
    </source>
</evidence>
<evidence type="ECO:0000259" key="11">
    <source>
        <dbReference type="PROSITE" id="PS50109"/>
    </source>
</evidence>
<keyword evidence="6" id="KW-0808">Transferase</keyword>
<keyword evidence="7" id="KW-0547">Nucleotide-binding</keyword>
<reference evidence="15 16" key="1">
    <citation type="submission" date="2015-11" db="EMBL/GenBank/DDBJ databases">
        <title>The genome of Candidatus Endoriftia persephone in Ridgeia piscesae and population structure of the North Eastern Pacific vestimentiferan symbionts.</title>
        <authorList>
            <person name="Perez M."/>
            <person name="Juniper K.S."/>
        </authorList>
    </citation>
    <scope>NUCLEOTIDE SEQUENCE [LARGE SCALE GENOMIC DNA]</scope>
    <source>
        <strain evidence="14">Ind10</strain>
        <strain evidence="13">Ind11</strain>
    </source>
</reference>
<dbReference type="PROSITE" id="PS50109">
    <property type="entry name" value="HIS_KIN"/>
    <property type="match status" value="1"/>
</dbReference>
<keyword evidence="9" id="KW-0067">ATP-binding</keyword>
<dbReference type="AlphaFoldDB" id="A0A0T5Z9U6"/>
<dbReference type="SMART" id="SM00304">
    <property type="entry name" value="HAMP"/>
    <property type="match status" value="1"/>
</dbReference>
<evidence type="ECO:0000313" key="14">
    <source>
        <dbReference type="EMBL" id="KRT59634.1"/>
    </source>
</evidence>
<dbReference type="GO" id="GO:0005886">
    <property type="term" value="C:plasma membrane"/>
    <property type="evidence" value="ECO:0007669"/>
    <property type="project" value="UniProtKB-SubCell"/>
</dbReference>
<evidence type="ECO:0000256" key="9">
    <source>
        <dbReference type="ARBA" id="ARBA00022840"/>
    </source>
</evidence>
<dbReference type="InterPro" id="IPR036097">
    <property type="entry name" value="HisK_dim/P_sf"/>
</dbReference>
<feature type="domain" description="Histidine kinase" evidence="11">
    <location>
        <begin position="236"/>
        <end position="440"/>
    </location>
</feature>
<keyword evidence="4" id="KW-1003">Cell membrane</keyword>
<keyword evidence="10" id="KW-0472">Membrane</keyword>
<dbReference type="PROSITE" id="PS50885">
    <property type="entry name" value="HAMP"/>
    <property type="match status" value="1"/>
</dbReference>
<dbReference type="GO" id="GO:0000155">
    <property type="term" value="F:phosphorelay sensor kinase activity"/>
    <property type="evidence" value="ECO:0007669"/>
    <property type="project" value="InterPro"/>
</dbReference>
<dbReference type="PANTHER" id="PTHR44936:SF10">
    <property type="entry name" value="SENSOR PROTEIN RSTB"/>
    <property type="match status" value="1"/>
</dbReference>
<feature type="domain" description="HAMP" evidence="12">
    <location>
        <begin position="176"/>
        <end position="228"/>
    </location>
</feature>
<evidence type="ECO:0000256" key="4">
    <source>
        <dbReference type="ARBA" id="ARBA00022475"/>
    </source>
</evidence>
<protein>
    <recommendedName>
        <fullName evidence="3">histidine kinase</fullName>
        <ecNumber evidence="3">2.7.13.3</ecNumber>
    </recommendedName>
</protein>
<comment type="catalytic activity">
    <reaction evidence="1">
        <text>ATP + protein L-histidine = ADP + protein N-phospho-L-histidine.</text>
        <dbReference type="EC" id="2.7.13.3"/>
    </reaction>
</comment>
<dbReference type="CDD" id="cd00075">
    <property type="entry name" value="HATPase"/>
    <property type="match status" value="1"/>
</dbReference>
<evidence type="ECO:0000256" key="7">
    <source>
        <dbReference type="ARBA" id="ARBA00022741"/>
    </source>
</evidence>
<dbReference type="SMART" id="SM00387">
    <property type="entry name" value="HATPase_c"/>
    <property type="match status" value="1"/>
</dbReference>
<evidence type="ECO:0000313" key="15">
    <source>
        <dbReference type="Proteomes" id="UP000051276"/>
    </source>
</evidence>
<dbReference type="InterPro" id="IPR003660">
    <property type="entry name" value="HAMP_dom"/>
</dbReference>
<dbReference type="Proteomes" id="UP000051634">
    <property type="component" value="Unassembled WGS sequence"/>
</dbReference>
<dbReference type="Gene3D" id="3.30.565.10">
    <property type="entry name" value="Histidine kinase-like ATPase, C-terminal domain"/>
    <property type="match status" value="1"/>
</dbReference>
<keyword evidence="16" id="KW-1185">Reference proteome</keyword>
<evidence type="ECO:0000256" key="5">
    <source>
        <dbReference type="ARBA" id="ARBA00022553"/>
    </source>
</evidence>
<evidence type="ECO:0000256" key="1">
    <source>
        <dbReference type="ARBA" id="ARBA00000085"/>
    </source>
</evidence>
<evidence type="ECO:0000313" key="13">
    <source>
        <dbReference type="EMBL" id="KRT55210.1"/>
    </source>
</evidence>
<comment type="subcellular location">
    <subcellularLocation>
        <location evidence="2">Cell membrane</location>
        <topology evidence="2">Multi-pass membrane protein</topology>
    </subcellularLocation>
</comment>
<evidence type="ECO:0000259" key="12">
    <source>
        <dbReference type="PROSITE" id="PS50885"/>
    </source>
</evidence>
<dbReference type="InterPro" id="IPR005467">
    <property type="entry name" value="His_kinase_dom"/>
</dbReference>
<keyword evidence="8 14" id="KW-0418">Kinase</keyword>
<dbReference type="CDD" id="cd00082">
    <property type="entry name" value="HisKA"/>
    <property type="match status" value="1"/>
</dbReference>
<dbReference type="SUPFAM" id="SSF55874">
    <property type="entry name" value="ATPase domain of HSP90 chaperone/DNA topoisomerase II/histidine kinase"/>
    <property type="match status" value="1"/>
</dbReference>
<dbReference type="EC" id="2.7.13.3" evidence="3"/>